<dbReference type="PANTHER" id="PTHR11785:SF498">
    <property type="entry name" value="HIGH-AFFINITY METHIONINE PERMEASE"/>
    <property type="match status" value="1"/>
</dbReference>
<keyword evidence="8" id="KW-1185">Reference proteome</keyword>
<dbReference type="GO" id="GO:0016020">
    <property type="term" value="C:membrane"/>
    <property type="evidence" value="ECO:0007669"/>
    <property type="project" value="UniProtKB-SubCell"/>
</dbReference>
<feature type="transmembrane region" description="Helical" evidence="6">
    <location>
        <begin position="463"/>
        <end position="484"/>
    </location>
</feature>
<protein>
    <submittedName>
        <fullName evidence="7">Amino acid transporter</fullName>
    </submittedName>
</protein>
<feature type="transmembrane region" description="Helical" evidence="6">
    <location>
        <begin position="137"/>
        <end position="159"/>
    </location>
</feature>
<evidence type="ECO:0000256" key="6">
    <source>
        <dbReference type="SAM" id="Phobius"/>
    </source>
</evidence>
<keyword evidence="2 6" id="KW-0812">Transmembrane</keyword>
<evidence type="ECO:0000313" key="8">
    <source>
        <dbReference type="Proteomes" id="UP000053477"/>
    </source>
</evidence>
<sequence>MSDSEATPLLRPNSSPSPNRKLQGAFAREPVDGETYRSGEDDVNGETYDNVPKTKRELGLFSSAFLIFNGIVGAGIYATPSVILRASGSVGMSLVFWVLGAIFASAATAVFIELGTGLPRSGSHKNYLEYIYQRPKFLVTCLFSVFAAFVISVAANGVIVGEYLTHALNIQQNVTNARLFAVLALTLAFLAHGISVRVGLRLQNLLGTFVLVLLLCIAISGGLSILKFPGFEGGDGGKNFQLDRIWEGTSLRANGLVTGLYAIMWSYNGYASANAALSEVRDPVKTLKRAAPLALVAVTALYLLVNIAYFVVIPKNEIMDSKRVVVALFARHLFGEVAERIVSALVAISVFGNMLATTFMYSRLIQELGREGVLPAPGWFSSNKPFGTPFAALFWQWLVCCVTATAPPPGDAFNFIMNLSQYRWTITGTAISAGVLVLDNPWLSRTISNQAKLKWNWEPPFRAWTSAKLFFFLSNVFLFVVPLVPPVEGFVVYEHLPYWMHVAVCFLIFFVGWLYWYLRWRLLPRRSGYTLDRVVIEDDGITRREFVKFYN</sequence>
<keyword evidence="3 6" id="KW-1133">Transmembrane helix</keyword>
<gene>
    <name evidence="7" type="ORF">SCHPADRAFT_879422</name>
</gene>
<name>A0A0H2RC59_9AGAM</name>
<keyword evidence="4 6" id="KW-0472">Membrane</keyword>
<evidence type="ECO:0000256" key="3">
    <source>
        <dbReference type="ARBA" id="ARBA00022989"/>
    </source>
</evidence>
<feature type="compositionally biased region" description="Basic and acidic residues" evidence="5">
    <location>
        <begin position="29"/>
        <end position="40"/>
    </location>
</feature>
<feature type="transmembrane region" description="Helical" evidence="6">
    <location>
        <begin position="290"/>
        <end position="313"/>
    </location>
</feature>
<evidence type="ECO:0000256" key="1">
    <source>
        <dbReference type="ARBA" id="ARBA00004141"/>
    </source>
</evidence>
<evidence type="ECO:0000256" key="4">
    <source>
        <dbReference type="ARBA" id="ARBA00023136"/>
    </source>
</evidence>
<dbReference type="AlphaFoldDB" id="A0A0H2RC59"/>
<dbReference type="GO" id="GO:0015179">
    <property type="term" value="F:L-amino acid transmembrane transporter activity"/>
    <property type="evidence" value="ECO:0007669"/>
    <property type="project" value="TreeGrafter"/>
</dbReference>
<dbReference type="InParanoid" id="A0A0H2RC59"/>
<feature type="transmembrane region" description="Helical" evidence="6">
    <location>
        <begin position="58"/>
        <end position="78"/>
    </location>
</feature>
<feature type="transmembrane region" description="Helical" evidence="6">
    <location>
        <begin position="205"/>
        <end position="226"/>
    </location>
</feature>
<feature type="transmembrane region" description="Helical" evidence="6">
    <location>
        <begin position="496"/>
        <end position="518"/>
    </location>
</feature>
<feature type="transmembrane region" description="Helical" evidence="6">
    <location>
        <begin position="90"/>
        <end position="116"/>
    </location>
</feature>
<dbReference type="Proteomes" id="UP000053477">
    <property type="component" value="Unassembled WGS sequence"/>
</dbReference>
<comment type="subcellular location">
    <subcellularLocation>
        <location evidence="1">Membrane</location>
        <topology evidence="1">Multi-pass membrane protein</topology>
    </subcellularLocation>
</comment>
<dbReference type="STRING" id="27342.A0A0H2RC59"/>
<accession>A0A0H2RC59</accession>
<evidence type="ECO:0000256" key="5">
    <source>
        <dbReference type="SAM" id="MobiDB-lite"/>
    </source>
</evidence>
<proteinExistence type="predicted"/>
<reference evidence="7 8" key="1">
    <citation type="submission" date="2015-04" db="EMBL/GenBank/DDBJ databases">
        <title>Complete genome sequence of Schizopora paradoxa KUC8140, a cosmopolitan wood degrader in East Asia.</title>
        <authorList>
            <consortium name="DOE Joint Genome Institute"/>
            <person name="Min B."/>
            <person name="Park H."/>
            <person name="Jang Y."/>
            <person name="Kim J.-J."/>
            <person name="Kim K.H."/>
            <person name="Pangilinan J."/>
            <person name="Lipzen A."/>
            <person name="Riley R."/>
            <person name="Grigoriev I.V."/>
            <person name="Spatafora J.W."/>
            <person name="Choi I.-G."/>
        </authorList>
    </citation>
    <scope>NUCLEOTIDE SEQUENCE [LARGE SCALE GENOMIC DNA]</scope>
    <source>
        <strain evidence="7 8">KUC8140</strain>
    </source>
</reference>
<dbReference type="InterPro" id="IPR050598">
    <property type="entry name" value="AminoAcid_Transporter"/>
</dbReference>
<dbReference type="EMBL" id="KQ086056">
    <property type="protein sequence ID" value="KLO09420.1"/>
    <property type="molecule type" value="Genomic_DNA"/>
</dbReference>
<dbReference type="Pfam" id="PF13520">
    <property type="entry name" value="AA_permease_2"/>
    <property type="match status" value="1"/>
</dbReference>
<evidence type="ECO:0000313" key="7">
    <source>
        <dbReference type="EMBL" id="KLO09420.1"/>
    </source>
</evidence>
<dbReference type="InterPro" id="IPR002293">
    <property type="entry name" value="AA/rel_permease1"/>
</dbReference>
<feature type="compositionally biased region" description="Low complexity" evidence="5">
    <location>
        <begin position="8"/>
        <end position="20"/>
    </location>
</feature>
<organism evidence="7 8">
    <name type="scientific">Schizopora paradoxa</name>
    <dbReference type="NCBI Taxonomy" id="27342"/>
    <lineage>
        <taxon>Eukaryota</taxon>
        <taxon>Fungi</taxon>
        <taxon>Dikarya</taxon>
        <taxon>Basidiomycota</taxon>
        <taxon>Agaricomycotina</taxon>
        <taxon>Agaricomycetes</taxon>
        <taxon>Hymenochaetales</taxon>
        <taxon>Schizoporaceae</taxon>
        <taxon>Schizopora</taxon>
    </lineage>
</organism>
<feature type="region of interest" description="Disordered" evidence="5">
    <location>
        <begin position="1"/>
        <end position="49"/>
    </location>
</feature>
<dbReference type="OrthoDB" id="5982228at2759"/>
<dbReference type="PIRSF" id="PIRSF006060">
    <property type="entry name" value="AA_transporter"/>
    <property type="match status" value="1"/>
</dbReference>
<dbReference type="PANTHER" id="PTHR11785">
    <property type="entry name" value="AMINO ACID TRANSPORTER"/>
    <property type="match status" value="1"/>
</dbReference>
<evidence type="ECO:0000256" key="2">
    <source>
        <dbReference type="ARBA" id="ARBA00022692"/>
    </source>
</evidence>
<feature type="transmembrane region" description="Helical" evidence="6">
    <location>
        <begin position="179"/>
        <end position="198"/>
    </location>
</feature>
<dbReference type="Gene3D" id="1.20.1740.10">
    <property type="entry name" value="Amino acid/polyamine transporter I"/>
    <property type="match status" value="1"/>
</dbReference>
<feature type="transmembrane region" description="Helical" evidence="6">
    <location>
        <begin position="341"/>
        <end position="361"/>
    </location>
</feature>